<dbReference type="SUPFAM" id="SSF47384">
    <property type="entry name" value="Homodimeric domain of signal transducing histidine kinase"/>
    <property type="match status" value="1"/>
</dbReference>
<dbReference type="InterPro" id="IPR003660">
    <property type="entry name" value="HAMP_dom"/>
</dbReference>
<evidence type="ECO:0000256" key="13">
    <source>
        <dbReference type="ARBA" id="ARBA00023136"/>
    </source>
</evidence>
<keyword evidence="11 14" id="KW-1133">Transmembrane helix</keyword>
<keyword evidence="9 17" id="KW-0418">Kinase</keyword>
<dbReference type="InterPro" id="IPR036097">
    <property type="entry name" value="HisK_dim/P_sf"/>
</dbReference>
<dbReference type="PANTHER" id="PTHR45528:SF1">
    <property type="entry name" value="SENSOR HISTIDINE KINASE CPXA"/>
    <property type="match status" value="1"/>
</dbReference>
<dbReference type="InterPro" id="IPR050398">
    <property type="entry name" value="HssS/ArlS-like"/>
</dbReference>
<dbReference type="Gene3D" id="1.10.287.130">
    <property type="match status" value="1"/>
</dbReference>
<comment type="subcellular location">
    <subcellularLocation>
        <location evidence="2">Cell membrane</location>
        <topology evidence="2">Multi-pass membrane protein</topology>
    </subcellularLocation>
</comment>
<evidence type="ECO:0000256" key="5">
    <source>
        <dbReference type="ARBA" id="ARBA00022553"/>
    </source>
</evidence>
<dbReference type="FunFam" id="3.30.565.10:FF:000011">
    <property type="entry name" value="Sensor histidine kinase CpxA"/>
    <property type="match status" value="1"/>
</dbReference>
<feature type="transmembrane region" description="Helical" evidence="14">
    <location>
        <begin position="169"/>
        <end position="188"/>
    </location>
</feature>
<sequence>MINSLTARIFAIFWFTLALVLMIALMAPKLDSRQLAPLLDNEYQVGKKLAKDIEKELTRSPGKGLWWIHMTNAINLLASQNEHVLLITTNNGVIIGGDTEISRYQRQAIRNFIGLSDNPDHPKKKKYSRSEVLGPFSVHDNEEYYLLYFIRPASSPQSDFINLMFDRPFLLPAATMLISAPLLLWLAWSLAKPARKLKNAADDVAKGNLRQHPELESGPQEFLATGSSFNHMISALERMVTAQQRLISDISHELRTPLTRLQLATALLRRRHGESKELARIETETQRLDGMINDLLILSRNHYKNELLRENIKAYDIWHDILENAKFEVEQMHKTLDIISPPGNWMIYCNPTTLGSALENIVRNALRYSNNHIAVAFKADNQGVTITVDDDGPGVSLEDRENIFRPFYRTDEARDRESGGTGLGLAIVETAVSQHRGWVKAEDSPLGGLRLVIWLPLHGR</sequence>
<keyword evidence="4" id="KW-1003">Cell membrane</keyword>
<keyword evidence="5" id="KW-0597">Phosphoprotein</keyword>
<protein>
    <recommendedName>
        <fullName evidence="3">histidine kinase</fullName>
        <ecNumber evidence="3">2.7.13.3</ecNumber>
    </recommendedName>
</protein>
<keyword evidence="12" id="KW-0902">Two-component regulatory system</keyword>
<dbReference type="Pfam" id="PF00672">
    <property type="entry name" value="HAMP"/>
    <property type="match status" value="1"/>
</dbReference>
<proteinExistence type="predicted"/>
<dbReference type="Proteomes" id="UP000032735">
    <property type="component" value="Chromosome"/>
</dbReference>
<evidence type="ECO:0000256" key="12">
    <source>
        <dbReference type="ARBA" id="ARBA00023012"/>
    </source>
</evidence>
<dbReference type="HOGENOM" id="CLU_000445_89_27_6"/>
<dbReference type="PANTHER" id="PTHR45528">
    <property type="entry name" value="SENSOR HISTIDINE KINASE CPXA"/>
    <property type="match status" value="1"/>
</dbReference>
<keyword evidence="6 17" id="KW-0808">Transferase</keyword>
<evidence type="ECO:0000256" key="8">
    <source>
        <dbReference type="ARBA" id="ARBA00022741"/>
    </source>
</evidence>
<dbReference type="RefSeq" id="WP_045960191.1">
    <property type="nucleotide sequence ID" value="NZ_FO704551.1"/>
</dbReference>
<accession>A0A068R7S3</accession>
<evidence type="ECO:0000256" key="6">
    <source>
        <dbReference type="ARBA" id="ARBA00022679"/>
    </source>
</evidence>
<evidence type="ECO:0000256" key="1">
    <source>
        <dbReference type="ARBA" id="ARBA00000085"/>
    </source>
</evidence>
<dbReference type="InterPro" id="IPR003594">
    <property type="entry name" value="HATPase_dom"/>
</dbReference>
<dbReference type="NCBIfam" id="NF007007">
    <property type="entry name" value="PRK09470.1"/>
    <property type="match status" value="1"/>
</dbReference>
<evidence type="ECO:0000256" key="4">
    <source>
        <dbReference type="ARBA" id="ARBA00022475"/>
    </source>
</evidence>
<evidence type="ECO:0000259" key="16">
    <source>
        <dbReference type="PROSITE" id="PS50885"/>
    </source>
</evidence>
<evidence type="ECO:0000313" key="17">
    <source>
        <dbReference type="EMBL" id="CDG23228.1"/>
    </source>
</evidence>
<keyword evidence="8" id="KW-0547">Nucleotide-binding</keyword>
<dbReference type="InterPro" id="IPR058125">
    <property type="entry name" value="CpxA"/>
</dbReference>
<dbReference type="Pfam" id="PF16527">
    <property type="entry name" value="CpxA_peri"/>
    <property type="match status" value="1"/>
</dbReference>
<keyword evidence="10" id="KW-0067">ATP-binding</keyword>
<dbReference type="OrthoDB" id="9804645at2"/>
<evidence type="ECO:0000259" key="15">
    <source>
        <dbReference type="PROSITE" id="PS50109"/>
    </source>
</evidence>
<feature type="transmembrane region" description="Helical" evidence="14">
    <location>
        <begin position="6"/>
        <end position="27"/>
    </location>
</feature>
<dbReference type="AlphaFoldDB" id="A0A068R7S3"/>
<feature type="domain" description="Histidine kinase" evidence="15">
    <location>
        <begin position="249"/>
        <end position="459"/>
    </location>
</feature>
<organism evidence="17 18">
    <name type="scientific">Xenorhabdus poinarii G6</name>
    <dbReference type="NCBI Taxonomy" id="1354304"/>
    <lineage>
        <taxon>Bacteria</taxon>
        <taxon>Pseudomonadati</taxon>
        <taxon>Pseudomonadota</taxon>
        <taxon>Gammaproteobacteria</taxon>
        <taxon>Enterobacterales</taxon>
        <taxon>Morganellaceae</taxon>
        <taxon>Xenorhabdus</taxon>
    </lineage>
</organism>
<name>A0A068R7S3_9GAMM</name>
<dbReference type="CDD" id="cd06225">
    <property type="entry name" value="HAMP"/>
    <property type="match status" value="1"/>
</dbReference>
<evidence type="ECO:0000313" key="18">
    <source>
        <dbReference type="Proteomes" id="UP000032735"/>
    </source>
</evidence>
<dbReference type="InterPro" id="IPR032404">
    <property type="entry name" value="CpxA_peri"/>
</dbReference>
<evidence type="ECO:0000256" key="3">
    <source>
        <dbReference type="ARBA" id="ARBA00012438"/>
    </source>
</evidence>
<evidence type="ECO:0000256" key="11">
    <source>
        <dbReference type="ARBA" id="ARBA00022989"/>
    </source>
</evidence>
<dbReference type="GO" id="GO:0005886">
    <property type="term" value="C:plasma membrane"/>
    <property type="evidence" value="ECO:0007669"/>
    <property type="project" value="UniProtKB-SubCell"/>
</dbReference>
<dbReference type="PROSITE" id="PS50885">
    <property type="entry name" value="HAMP"/>
    <property type="match status" value="1"/>
</dbReference>
<dbReference type="InterPro" id="IPR005467">
    <property type="entry name" value="His_kinase_dom"/>
</dbReference>
<dbReference type="GO" id="GO:0000155">
    <property type="term" value="F:phosphorelay sensor kinase activity"/>
    <property type="evidence" value="ECO:0007669"/>
    <property type="project" value="InterPro"/>
</dbReference>
<reference evidence="17 18" key="1">
    <citation type="submission" date="2013-07" db="EMBL/GenBank/DDBJ databases">
        <authorList>
            <person name="Genoscope - CEA"/>
        </authorList>
    </citation>
    <scope>NUCLEOTIDE SEQUENCE [LARGE SCALE GENOMIC DNA]</scope>
    <source>
        <strain evidence="17 18">G6</strain>
    </source>
</reference>
<evidence type="ECO:0000256" key="10">
    <source>
        <dbReference type="ARBA" id="ARBA00022840"/>
    </source>
</evidence>
<dbReference type="Gene3D" id="3.30.565.10">
    <property type="entry name" value="Histidine kinase-like ATPase, C-terminal domain"/>
    <property type="match status" value="1"/>
</dbReference>
<dbReference type="STRING" id="1354304.XPG1_3601"/>
<dbReference type="SMART" id="SM00304">
    <property type="entry name" value="HAMP"/>
    <property type="match status" value="1"/>
</dbReference>
<dbReference type="EC" id="2.7.13.3" evidence="3"/>
<dbReference type="CDD" id="cd00082">
    <property type="entry name" value="HisKA"/>
    <property type="match status" value="1"/>
</dbReference>
<dbReference type="InterPro" id="IPR004358">
    <property type="entry name" value="Sig_transdc_His_kin-like_C"/>
</dbReference>
<keyword evidence="18" id="KW-1185">Reference proteome</keyword>
<dbReference type="SMART" id="SM00388">
    <property type="entry name" value="HisKA"/>
    <property type="match status" value="1"/>
</dbReference>
<dbReference type="InterPro" id="IPR036890">
    <property type="entry name" value="HATPase_C_sf"/>
</dbReference>
<dbReference type="Gene3D" id="3.30.450.210">
    <property type="entry name" value="Two-component sensor protein CpxA, periplasmic domain"/>
    <property type="match status" value="1"/>
</dbReference>
<dbReference type="SUPFAM" id="SSF55874">
    <property type="entry name" value="ATPase domain of HSP90 chaperone/DNA topoisomerase II/histidine kinase"/>
    <property type="match status" value="1"/>
</dbReference>
<evidence type="ECO:0000256" key="7">
    <source>
        <dbReference type="ARBA" id="ARBA00022692"/>
    </source>
</evidence>
<keyword evidence="7 14" id="KW-0812">Transmembrane</keyword>
<keyword evidence="13 14" id="KW-0472">Membrane</keyword>
<dbReference type="SMART" id="SM00387">
    <property type="entry name" value="HATPase_c"/>
    <property type="match status" value="1"/>
</dbReference>
<dbReference type="InterPro" id="IPR003661">
    <property type="entry name" value="HisK_dim/P_dom"/>
</dbReference>
<dbReference type="GO" id="GO:0005524">
    <property type="term" value="F:ATP binding"/>
    <property type="evidence" value="ECO:0007669"/>
    <property type="project" value="UniProtKB-KW"/>
</dbReference>
<evidence type="ECO:0000256" key="2">
    <source>
        <dbReference type="ARBA" id="ARBA00004651"/>
    </source>
</evidence>
<evidence type="ECO:0000256" key="9">
    <source>
        <dbReference type="ARBA" id="ARBA00022777"/>
    </source>
</evidence>
<dbReference type="CDD" id="cd16949">
    <property type="entry name" value="HATPase_CpxA-like"/>
    <property type="match status" value="1"/>
</dbReference>
<dbReference type="InterPro" id="IPR038515">
    <property type="entry name" value="CpxA_peri_sf"/>
</dbReference>
<dbReference type="PRINTS" id="PR00344">
    <property type="entry name" value="BCTRLSENSOR"/>
</dbReference>
<feature type="domain" description="HAMP" evidence="16">
    <location>
        <begin position="188"/>
        <end position="241"/>
    </location>
</feature>
<dbReference type="FunFam" id="1.10.287.130:FF:000007">
    <property type="entry name" value="Sensor histidine kinase CpxA"/>
    <property type="match status" value="1"/>
</dbReference>
<evidence type="ECO:0000256" key="14">
    <source>
        <dbReference type="SAM" id="Phobius"/>
    </source>
</evidence>
<dbReference type="PROSITE" id="PS50109">
    <property type="entry name" value="HIS_KIN"/>
    <property type="match status" value="1"/>
</dbReference>
<dbReference type="KEGG" id="xpo:XPG1_3601"/>
<dbReference type="Pfam" id="PF02518">
    <property type="entry name" value="HATPase_c"/>
    <property type="match status" value="1"/>
</dbReference>
<dbReference type="Pfam" id="PF00512">
    <property type="entry name" value="HisKA"/>
    <property type="match status" value="1"/>
</dbReference>
<dbReference type="InterPro" id="IPR058126">
    <property type="entry name" value="CpxA-like_HATPase"/>
</dbReference>
<gene>
    <name evidence="17" type="primary">cpxA</name>
    <name evidence="17" type="ORF">XPG1_3601</name>
</gene>
<comment type="catalytic activity">
    <reaction evidence="1">
        <text>ATP + protein L-histidine = ADP + protein N-phospho-L-histidine.</text>
        <dbReference type="EC" id="2.7.13.3"/>
    </reaction>
</comment>
<dbReference type="EMBL" id="FO704551">
    <property type="protein sequence ID" value="CDG23228.1"/>
    <property type="molecule type" value="Genomic_DNA"/>
</dbReference>